<evidence type="ECO:0000259" key="9">
    <source>
        <dbReference type="Pfam" id="PF06429"/>
    </source>
</evidence>
<keyword evidence="6 7" id="KW-0975">Bacterial flagellum</keyword>
<reference evidence="11 12" key="1">
    <citation type="submission" date="2023-04" db="EMBL/GenBank/DDBJ databases">
        <authorList>
            <person name="Hsu D."/>
        </authorList>
    </citation>
    <scope>NUCLEOTIDE SEQUENCE [LARGE SCALE GENOMIC DNA]</scope>
    <source>
        <strain evidence="11 12">MK1</strain>
    </source>
</reference>
<proteinExistence type="inferred from homology"/>
<keyword evidence="11" id="KW-0966">Cell projection</keyword>
<gene>
    <name evidence="7 11" type="primary">flgK</name>
    <name evidence="11" type="ORF">MFMK1_003501</name>
</gene>
<dbReference type="Proteomes" id="UP001329915">
    <property type="component" value="Chromosome"/>
</dbReference>
<evidence type="ECO:0000256" key="6">
    <source>
        <dbReference type="ARBA" id="ARBA00023143"/>
    </source>
</evidence>
<dbReference type="SUPFAM" id="SSF64518">
    <property type="entry name" value="Phase 1 flagellin"/>
    <property type="match status" value="1"/>
</dbReference>
<dbReference type="KEGG" id="dbc:MFMK1_003501"/>
<dbReference type="InterPro" id="IPR001444">
    <property type="entry name" value="Flag_bb_rod_N"/>
</dbReference>
<evidence type="ECO:0000256" key="5">
    <source>
        <dbReference type="ARBA" id="ARBA00022525"/>
    </source>
</evidence>
<evidence type="ECO:0000256" key="7">
    <source>
        <dbReference type="RuleBase" id="RU362065"/>
    </source>
</evidence>
<dbReference type="InterPro" id="IPR053927">
    <property type="entry name" value="FlgK_helical"/>
</dbReference>
<dbReference type="PANTHER" id="PTHR30033:SF1">
    <property type="entry name" value="FLAGELLAR HOOK-ASSOCIATED PROTEIN 1"/>
    <property type="match status" value="1"/>
</dbReference>
<evidence type="ECO:0000256" key="2">
    <source>
        <dbReference type="ARBA" id="ARBA00004613"/>
    </source>
</evidence>
<evidence type="ECO:0000259" key="8">
    <source>
        <dbReference type="Pfam" id="PF00460"/>
    </source>
</evidence>
<dbReference type="GO" id="GO:0009424">
    <property type="term" value="C:bacterial-type flagellum hook"/>
    <property type="evidence" value="ECO:0007669"/>
    <property type="project" value="UniProtKB-UniRule"/>
</dbReference>
<dbReference type="GO" id="GO:0044780">
    <property type="term" value="P:bacterial-type flagellum assembly"/>
    <property type="evidence" value="ECO:0007669"/>
    <property type="project" value="InterPro"/>
</dbReference>
<accession>A0AAU0URM1</accession>
<dbReference type="PRINTS" id="PR01005">
    <property type="entry name" value="FLGHOOKAP1"/>
</dbReference>
<evidence type="ECO:0000259" key="10">
    <source>
        <dbReference type="Pfam" id="PF22638"/>
    </source>
</evidence>
<keyword evidence="12" id="KW-1185">Reference proteome</keyword>
<dbReference type="Pfam" id="PF00460">
    <property type="entry name" value="Flg_bb_rod"/>
    <property type="match status" value="1"/>
</dbReference>
<keyword evidence="11" id="KW-0282">Flagellum</keyword>
<evidence type="ECO:0000313" key="11">
    <source>
        <dbReference type="EMBL" id="WRO23636.1"/>
    </source>
</evidence>
<evidence type="ECO:0000256" key="4">
    <source>
        <dbReference type="ARBA" id="ARBA00016244"/>
    </source>
</evidence>
<comment type="similarity">
    <text evidence="3 7">Belongs to the flagella basal body rod proteins family.</text>
</comment>
<sequence>MSSSFFGLNIALKGLQAQQKGMEVTGHNIANANTEGYSRQQAVLVQDRSIEIGDLRLGTGVDVATVRRMRDDFLDAQSQSNNTQLGFWEAKQDMLGQVELTYMEPSDNGLANMMTQFWDGWQELSKNPENSAVRVSLVQNANALASGINKVHSDLTNIVESIEDSAGKTVQDINTKLDQIAQLNGQIRSSQTGNQAPNDLLDKRTLLIDQLSQLVGIQVQPTESGMVDIYVGGRPLVSGTDFQGLTLDRNDAGIEVKWAGAPTEDLTISGGKLKGLLDVRQEIKDTYLNNLDTLAAVLIDKVNTLHRSGFDLTDDVDNTGNNFFESLPSPTPDNYSAAANIKVSDQILNDPGKLAAASLADSAGDGSIALEIAQLKQAAVLNGDTATFDEFYTDDISRLGVNAQEANRMVENIDAMKQQLQVRQEAVAGVSLDEEMTNLMQYQHAFSAAAKVVSAIDEMLNVLINRMG</sequence>
<keyword evidence="11" id="KW-0969">Cilium</keyword>
<dbReference type="GO" id="GO:0005576">
    <property type="term" value="C:extracellular region"/>
    <property type="evidence" value="ECO:0007669"/>
    <property type="project" value="UniProtKB-SubCell"/>
</dbReference>
<keyword evidence="5 7" id="KW-0964">Secreted</keyword>
<comment type="subcellular location">
    <subcellularLocation>
        <location evidence="1 7">Bacterial flagellum</location>
    </subcellularLocation>
    <subcellularLocation>
        <location evidence="2 7">Secreted</location>
    </subcellularLocation>
</comment>
<feature type="domain" description="Flagellar hook-associated protein FlgK helical" evidence="10">
    <location>
        <begin position="96"/>
        <end position="324"/>
    </location>
</feature>
<feature type="domain" description="Flagellar basal body rod protein N-terminal" evidence="8">
    <location>
        <begin position="8"/>
        <end position="37"/>
    </location>
</feature>
<dbReference type="GO" id="GO:0005198">
    <property type="term" value="F:structural molecule activity"/>
    <property type="evidence" value="ECO:0007669"/>
    <property type="project" value="UniProtKB-UniRule"/>
</dbReference>
<dbReference type="InterPro" id="IPR002371">
    <property type="entry name" value="FlgK"/>
</dbReference>
<organism evidence="11 12">
    <name type="scientific">Metallumcola ferriviriculae</name>
    <dbReference type="NCBI Taxonomy" id="3039180"/>
    <lineage>
        <taxon>Bacteria</taxon>
        <taxon>Bacillati</taxon>
        <taxon>Bacillota</taxon>
        <taxon>Clostridia</taxon>
        <taxon>Neomoorellales</taxon>
        <taxon>Desulfitibacteraceae</taxon>
        <taxon>Metallumcola</taxon>
    </lineage>
</organism>
<evidence type="ECO:0000256" key="3">
    <source>
        <dbReference type="ARBA" id="ARBA00009677"/>
    </source>
</evidence>
<feature type="domain" description="Flagellar basal-body/hook protein C-terminal" evidence="9">
    <location>
        <begin position="428"/>
        <end position="465"/>
    </location>
</feature>
<name>A0AAU0URM1_9FIRM</name>
<dbReference type="RefSeq" id="WP_366923013.1">
    <property type="nucleotide sequence ID" value="NZ_CP121694.1"/>
</dbReference>
<dbReference type="NCBIfam" id="TIGR02492">
    <property type="entry name" value="flgK_ends"/>
    <property type="match status" value="1"/>
</dbReference>
<dbReference type="Pfam" id="PF22638">
    <property type="entry name" value="FlgK_D1"/>
    <property type="match status" value="1"/>
</dbReference>
<dbReference type="EMBL" id="CP121694">
    <property type="protein sequence ID" value="WRO23636.1"/>
    <property type="molecule type" value="Genomic_DNA"/>
</dbReference>
<dbReference type="InterPro" id="IPR010930">
    <property type="entry name" value="Flg_bb/hook_C_dom"/>
</dbReference>
<evidence type="ECO:0000313" key="12">
    <source>
        <dbReference type="Proteomes" id="UP001329915"/>
    </source>
</evidence>
<dbReference type="Pfam" id="PF06429">
    <property type="entry name" value="Flg_bbr_C"/>
    <property type="match status" value="1"/>
</dbReference>
<evidence type="ECO:0000256" key="1">
    <source>
        <dbReference type="ARBA" id="ARBA00004365"/>
    </source>
</evidence>
<dbReference type="AlphaFoldDB" id="A0AAU0URM1"/>
<dbReference type="PANTHER" id="PTHR30033">
    <property type="entry name" value="FLAGELLAR HOOK-ASSOCIATED PROTEIN 1"/>
    <property type="match status" value="1"/>
</dbReference>
<protein>
    <recommendedName>
        <fullName evidence="4 7">Flagellar hook-associated protein 1</fullName>
        <shortName evidence="7">HAP1</shortName>
    </recommendedName>
</protein>